<gene>
    <name evidence="1" type="ORF">LCGC14_2773810</name>
</gene>
<feature type="non-terminal residue" evidence="1">
    <location>
        <position position="1"/>
    </location>
</feature>
<sequence length="54" mass="5960">GRRQYITKQADAGLMVVLTLASPNITVDITNSTGANYLWKCERVATIMESEDDV</sequence>
<organism evidence="1">
    <name type="scientific">marine sediment metagenome</name>
    <dbReference type="NCBI Taxonomy" id="412755"/>
    <lineage>
        <taxon>unclassified sequences</taxon>
        <taxon>metagenomes</taxon>
        <taxon>ecological metagenomes</taxon>
    </lineage>
</organism>
<comment type="caution">
    <text evidence="1">The sequence shown here is derived from an EMBL/GenBank/DDBJ whole genome shotgun (WGS) entry which is preliminary data.</text>
</comment>
<reference evidence="1" key="1">
    <citation type="journal article" date="2015" name="Nature">
        <title>Complex archaea that bridge the gap between prokaryotes and eukaryotes.</title>
        <authorList>
            <person name="Spang A."/>
            <person name="Saw J.H."/>
            <person name="Jorgensen S.L."/>
            <person name="Zaremba-Niedzwiedzka K."/>
            <person name="Martijn J."/>
            <person name="Lind A.E."/>
            <person name="van Eijk R."/>
            <person name="Schleper C."/>
            <person name="Guy L."/>
            <person name="Ettema T.J."/>
        </authorList>
    </citation>
    <scope>NUCLEOTIDE SEQUENCE</scope>
</reference>
<evidence type="ECO:0000313" key="1">
    <source>
        <dbReference type="EMBL" id="KKK85386.1"/>
    </source>
</evidence>
<protein>
    <submittedName>
        <fullName evidence="1">Uncharacterized protein</fullName>
    </submittedName>
</protein>
<name>A0A0F9BLZ6_9ZZZZ</name>
<accession>A0A0F9BLZ6</accession>
<dbReference type="AlphaFoldDB" id="A0A0F9BLZ6"/>
<proteinExistence type="predicted"/>
<dbReference type="EMBL" id="LAZR01051335">
    <property type="protein sequence ID" value="KKK85386.1"/>
    <property type="molecule type" value="Genomic_DNA"/>
</dbReference>